<dbReference type="Proteomes" id="UP000269374">
    <property type="component" value="Chromosome"/>
</dbReference>
<dbReference type="EMBL" id="CP032627">
    <property type="protein sequence ID" value="AYF99873.1"/>
    <property type="molecule type" value="Genomic_DNA"/>
</dbReference>
<dbReference type="AlphaFoldDB" id="A0A387BC08"/>
<name>A0A387BC08_9LACT</name>
<evidence type="ECO:0000313" key="2">
    <source>
        <dbReference type="Proteomes" id="UP000269374"/>
    </source>
</evidence>
<dbReference type="KEGG" id="lact:D7I46_01500"/>
<sequence length="161" mass="18722">MTDKREIKHQGVKFYERGTYEAKESKHANKLTKSEKSEIVSVLVEEWERLKRTDSKQFYDEMNEYSGFNEGFTLSEHRPNDDNFRVVRNKLSFEFVMAYYDSLVNFFMVGYLSNGKAQYEARVSTDTGREVLSSKAIKTEKDIIDFVDASTEYAGAMKLKG</sequence>
<keyword evidence="2" id="KW-1185">Reference proteome</keyword>
<reference evidence="1 2" key="1">
    <citation type="submission" date="2018-09" db="EMBL/GenBank/DDBJ databases">
        <title>Genome sequencing of strain 1JSPR-7.</title>
        <authorList>
            <person name="Heo J."/>
            <person name="Kim S.-J."/>
            <person name="Kwon S.-W."/>
        </authorList>
    </citation>
    <scope>NUCLEOTIDE SEQUENCE [LARGE SCALE GENOMIC DNA]</scope>
    <source>
        <strain evidence="1 2">1JSPR-7</strain>
    </source>
</reference>
<accession>A0A387BC08</accession>
<protein>
    <submittedName>
        <fullName evidence="1">Uncharacterized protein</fullName>
    </submittedName>
</protein>
<gene>
    <name evidence="1" type="ORF">D7I46_01500</name>
</gene>
<evidence type="ECO:0000313" key="1">
    <source>
        <dbReference type="EMBL" id="AYF99873.1"/>
    </source>
</evidence>
<organism evidence="1 2">
    <name type="scientific">Lactococcus allomyrinae</name>
    <dbReference type="NCBI Taxonomy" id="2419773"/>
    <lineage>
        <taxon>Bacteria</taxon>
        <taxon>Bacillati</taxon>
        <taxon>Bacillota</taxon>
        <taxon>Bacilli</taxon>
        <taxon>Lactobacillales</taxon>
        <taxon>Streptococcaceae</taxon>
        <taxon>Lactococcus</taxon>
    </lineage>
</organism>
<dbReference type="RefSeq" id="WP_120771262.1">
    <property type="nucleotide sequence ID" value="NZ_CP032627.1"/>
</dbReference>
<proteinExistence type="predicted"/>